<accession>A0A1G7TY06</accession>
<reference evidence="4 5" key="1">
    <citation type="submission" date="2016-10" db="EMBL/GenBank/DDBJ databases">
        <authorList>
            <person name="de Groot N.N."/>
        </authorList>
    </citation>
    <scope>NUCLEOTIDE SEQUENCE [LARGE SCALE GENOMIC DNA]</scope>
    <source>
        <strain evidence="4 5">CGMCC 1.10267</strain>
    </source>
</reference>
<proteinExistence type="inferred from homology"/>
<dbReference type="RefSeq" id="WP_090593343.1">
    <property type="nucleotide sequence ID" value="NZ_FNCS01000002.1"/>
</dbReference>
<dbReference type="InterPro" id="IPR006311">
    <property type="entry name" value="TAT_signal"/>
</dbReference>
<dbReference type="InterPro" id="IPR012336">
    <property type="entry name" value="Thioredoxin-like_fold"/>
</dbReference>
<dbReference type="Gene3D" id="3.40.30.10">
    <property type="entry name" value="Glutaredoxin"/>
    <property type="match status" value="1"/>
</dbReference>
<dbReference type="PANTHER" id="PTHR13887">
    <property type="entry name" value="GLUTATHIONE S-TRANSFERASE KAPPA"/>
    <property type="match status" value="1"/>
</dbReference>
<dbReference type="AlphaFoldDB" id="A0A1G7TY06"/>
<dbReference type="InterPro" id="IPR036249">
    <property type="entry name" value="Thioredoxin-like_sf"/>
</dbReference>
<dbReference type="PANTHER" id="PTHR13887:SF56">
    <property type="entry name" value="THIOREDOXIN-LIKE REDUCTASE RV2466C"/>
    <property type="match status" value="1"/>
</dbReference>
<protein>
    <submittedName>
        <fullName evidence="4">Protein-disulfide isomerase</fullName>
    </submittedName>
</protein>
<comment type="function">
    <text evidence="1">May be required for disulfide bond formation in some proteins.</text>
</comment>
<feature type="domain" description="Thioredoxin" evidence="3">
    <location>
        <begin position="30"/>
        <end position="237"/>
    </location>
</feature>
<evidence type="ECO:0000256" key="1">
    <source>
        <dbReference type="ARBA" id="ARBA00003565"/>
    </source>
</evidence>
<evidence type="ECO:0000256" key="2">
    <source>
        <dbReference type="ARBA" id="ARBA00005791"/>
    </source>
</evidence>
<sequence>MLNRRNLLLAGSSVGLATLLHGCGDTSANAQQTDAAADTTDAPAADGDVALYDGSAIEPLNGDAINNPPLPDRPMGGVNASVTVIEYVSPTCPHCANFHATALPQLEENYINNGRIRFIARPFRRNVLDLAVFMVAEASGERYNEVLSAYMENQNVWAASENPRQAIFEIAQDFGFTQESFEEILTDEDLLAAIEATREQALNEFGLQGTPTFFINGDRFEGNATYEGLSAEIDNRL</sequence>
<name>A0A1G7TY06_9HYPH</name>
<dbReference type="Pfam" id="PF13462">
    <property type="entry name" value="Thioredoxin_4"/>
    <property type="match status" value="1"/>
</dbReference>
<dbReference type="SUPFAM" id="SSF52833">
    <property type="entry name" value="Thioredoxin-like"/>
    <property type="match status" value="1"/>
</dbReference>
<keyword evidence="5" id="KW-1185">Reference proteome</keyword>
<dbReference type="OrthoDB" id="8478320at2"/>
<comment type="similarity">
    <text evidence="2">Belongs to the thioredoxin family. DsbA subfamily.</text>
</comment>
<evidence type="ECO:0000313" key="5">
    <source>
        <dbReference type="Proteomes" id="UP000199495"/>
    </source>
</evidence>
<dbReference type="PROSITE" id="PS51318">
    <property type="entry name" value="TAT"/>
    <property type="match status" value="1"/>
</dbReference>
<dbReference type="GO" id="GO:0016853">
    <property type="term" value="F:isomerase activity"/>
    <property type="evidence" value="ECO:0007669"/>
    <property type="project" value="UniProtKB-KW"/>
</dbReference>
<keyword evidence="4" id="KW-0413">Isomerase</keyword>
<gene>
    <name evidence="4" type="ORF">SAMN04487974_102405</name>
</gene>
<dbReference type="PROSITE" id="PS51352">
    <property type="entry name" value="THIOREDOXIN_2"/>
    <property type="match status" value="1"/>
</dbReference>
<evidence type="ECO:0000259" key="3">
    <source>
        <dbReference type="PROSITE" id="PS51352"/>
    </source>
</evidence>
<dbReference type="Proteomes" id="UP000199495">
    <property type="component" value="Unassembled WGS sequence"/>
</dbReference>
<organism evidence="4 5">
    <name type="scientific">Pelagibacterium luteolum</name>
    <dbReference type="NCBI Taxonomy" id="440168"/>
    <lineage>
        <taxon>Bacteria</taxon>
        <taxon>Pseudomonadati</taxon>
        <taxon>Pseudomonadota</taxon>
        <taxon>Alphaproteobacteria</taxon>
        <taxon>Hyphomicrobiales</taxon>
        <taxon>Devosiaceae</taxon>
        <taxon>Pelagibacterium</taxon>
    </lineage>
</organism>
<evidence type="ECO:0000313" key="4">
    <source>
        <dbReference type="EMBL" id="SDG39924.1"/>
    </source>
</evidence>
<dbReference type="InterPro" id="IPR013766">
    <property type="entry name" value="Thioredoxin_domain"/>
</dbReference>
<dbReference type="STRING" id="440168.SAMN04487974_102405"/>
<dbReference type="EMBL" id="FNCS01000002">
    <property type="protein sequence ID" value="SDG39924.1"/>
    <property type="molecule type" value="Genomic_DNA"/>
</dbReference>